<feature type="coiled-coil region" evidence="1">
    <location>
        <begin position="526"/>
        <end position="556"/>
    </location>
</feature>
<accession>A0A9D4EZS6</accession>
<evidence type="ECO:0000256" key="1">
    <source>
        <dbReference type="SAM" id="Coils"/>
    </source>
</evidence>
<feature type="compositionally biased region" description="Basic and acidic residues" evidence="2">
    <location>
        <begin position="585"/>
        <end position="594"/>
    </location>
</feature>
<evidence type="ECO:0008006" key="5">
    <source>
        <dbReference type="Google" id="ProtNLM"/>
    </source>
</evidence>
<dbReference type="InterPro" id="IPR039341">
    <property type="entry name" value="CFAP99"/>
</dbReference>
<name>A0A9D4EZS6_DREPO</name>
<evidence type="ECO:0000313" key="4">
    <source>
        <dbReference type="Proteomes" id="UP000828390"/>
    </source>
</evidence>
<dbReference type="PANTHER" id="PTHR34649:SF1">
    <property type="entry name" value="CILIA- AND FLAGELLA-ASSOCIATED PROTEIN 99"/>
    <property type="match status" value="1"/>
</dbReference>
<keyword evidence="4" id="KW-1185">Reference proteome</keyword>
<protein>
    <recommendedName>
        <fullName evidence="5">Cilia- and flagella-associated protein 99</fullName>
    </recommendedName>
</protein>
<reference evidence="3" key="1">
    <citation type="journal article" date="2019" name="bioRxiv">
        <title>The Genome of the Zebra Mussel, Dreissena polymorpha: A Resource for Invasive Species Research.</title>
        <authorList>
            <person name="McCartney M.A."/>
            <person name="Auch B."/>
            <person name="Kono T."/>
            <person name="Mallez S."/>
            <person name="Zhang Y."/>
            <person name="Obille A."/>
            <person name="Becker A."/>
            <person name="Abrahante J.E."/>
            <person name="Garbe J."/>
            <person name="Badalamenti J.P."/>
            <person name="Herman A."/>
            <person name="Mangelson H."/>
            <person name="Liachko I."/>
            <person name="Sullivan S."/>
            <person name="Sone E.D."/>
            <person name="Koren S."/>
            <person name="Silverstein K.A.T."/>
            <person name="Beckman K.B."/>
            <person name="Gohl D.M."/>
        </authorList>
    </citation>
    <scope>NUCLEOTIDE SEQUENCE</scope>
    <source>
        <strain evidence="3">Duluth1</strain>
        <tissue evidence="3">Whole animal</tissue>
    </source>
</reference>
<feature type="compositionally biased region" description="Basic and acidic residues" evidence="2">
    <location>
        <begin position="637"/>
        <end position="647"/>
    </location>
</feature>
<evidence type="ECO:0000256" key="2">
    <source>
        <dbReference type="SAM" id="MobiDB-lite"/>
    </source>
</evidence>
<keyword evidence="1" id="KW-0175">Coiled coil</keyword>
<evidence type="ECO:0000313" key="3">
    <source>
        <dbReference type="EMBL" id="KAH3788714.1"/>
    </source>
</evidence>
<feature type="region of interest" description="Disordered" evidence="2">
    <location>
        <begin position="202"/>
        <end position="232"/>
    </location>
</feature>
<dbReference type="Proteomes" id="UP000828390">
    <property type="component" value="Unassembled WGS sequence"/>
</dbReference>
<proteinExistence type="predicted"/>
<comment type="caution">
    <text evidence="3">The sequence shown here is derived from an EMBL/GenBank/DDBJ whole genome shotgun (WGS) entry which is preliminary data.</text>
</comment>
<dbReference type="PANTHER" id="PTHR34649">
    <property type="entry name" value="CILIA- AND FLAGELLA-ASSOCIATED PROTEIN 99"/>
    <property type="match status" value="1"/>
</dbReference>
<dbReference type="EMBL" id="JAIWYP010000008">
    <property type="protein sequence ID" value="KAH3788714.1"/>
    <property type="molecule type" value="Genomic_DNA"/>
</dbReference>
<gene>
    <name evidence="3" type="ORF">DPMN_166862</name>
</gene>
<dbReference type="AlphaFoldDB" id="A0A9D4EZS6"/>
<reference evidence="3" key="2">
    <citation type="submission" date="2020-11" db="EMBL/GenBank/DDBJ databases">
        <authorList>
            <person name="McCartney M.A."/>
            <person name="Auch B."/>
            <person name="Kono T."/>
            <person name="Mallez S."/>
            <person name="Becker A."/>
            <person name="Gohl D.M."/>
            <person name="Silverstein K.A.T."/>
            <person name="Koren S."/>
            <person name="Bechman K.B."/>
            <person name="Herman A."/>
            <person name="Abrahante J.E."/>
            <person name="Garbe J."/>
        </authorList>
    </citation>
    <scope>NUCLEOTIDE SEQUENCE</scope>
    <source>
        <strain evidence="3">Duluth1</strain>
        <tissue evidence="3">Whole animal</tissue>
    </source>
</reference>
<feature type="region of interest" description="Disordered" evidence="2">
    <location>
        <begin position="585"/>
        <end position="647"/>
    </location>
</feature>
<sequence>MLLPYSLTDISVMDHKALLEHCVAVLDSFNADVQSVENHVNKYLKHYGIHNEDEQIFIVEVFSGCVRYLDIMSIIVKGFYARDGKNTLRSEQNLFIVLSYLALFRLDELEMANFRQFVRSQDINKMYKFLQFFFNEKSITTWMKDEWQKFYEHVFVQTKLVSPLRQWLPELSDMLQQMKEKIDNVTKPPKKALTNTEIKPFNITKPRPKSVPVPEPIPKMEKRKPPPDTLYREPSNIEKIERIRQENRRRAEERLMEASRKQFACANPEKSQKTKEKIQRILTEEQSKLDFDRPKTNKVPTFLMTPLSSRSTTSTRRNNQEVPVKMTAAAILREGFLYQQREAEEIKKLESLEAGAKDKSDFERWQSDMKRRDLESELADIERRRLEGKLSHEEAILARQNIVEENKQRVSEMKEETQKMMERYLEEKFKEEQQMKQLVEDTMQGHKNAKESKRKLKEYKQKIVAEVAEESRELMRRAIEEAEAEMRRRMELIHQIRAMEAVPAIRQKFVDLTATSGHGLLSEMSIVELRERLALLRNAEKENEEMKRDEILASKEAKDQLLLDTLETISKHRLEQTKAAAIKLESRKKGEPKKSSVQTEELSALQQRLQEKRQQRLQAQEGSRLAPNTQSAKRTKSLIDQKKNLEESRWKELEATRERTAQLIQQSYARSATRLNTMTSVT</sequence>
<feature type="coiled-coil region" evidence="1">
    <location>
        <begin position="403"/>
        <end position="499"/>
    </location>
</feature>
<organism evidence="3 4">
    <name type="scientific">Dreissena polymorpha</name>
    <name type="common">Zebra mussel</name>
    <name type="synonym">Mytilus polymorpha</name>
    <dbReference type="NCBI Taxonomy" id="45954"/>
    <lineage>
        <taxon>Eukaryota</taxon>
        <taxon>Metazoa</taxon>
        <taxon>Spiralia</taxon>
        <taxon>Lophotrochozoa</taxon>
        <taxon>Mollusca</taxon>
        <taxon>Bivalvia</taxon>
        <taxon>Autobranchia</taxon>
        <taxon>Heteroconchia</taxon>
        <taxon>Euheterodonta</taxon>
        <taxon>Imparidentia</taxon>
        <taxon>Neoheterodontei</taxon>
        <taxon>Myida</taxon>
        <taxon>Dreissenoidea</taxon>
        <taxon>Dreissenidae</taxon>
        <taxon>Dreissena</taxon>
    </lineage>
</organism>